<dbReference type="PIRSF" id="PIRSF000137">
    <property type="entry name" value="Alcohol_oxidase"/>
    <property type="match status" value="1"/>
</dbReference>
<dbReference type="STRING" id="1448321.A0A317WE74"/>
<dbReference type="PANTHER" id="PTHR11552:SF123">
    <property type="entry name" value="GMC OXIDOREDUCTASE (AFU_ORTHOLOGUE AFUA_2G01770)-RELATED"/>
    <property type="match status" value="1"/>
</dbReference>
<protein>
    <submittedName>
        <fullName evidence="7">Glucose dehydrogenase</fullName>
    </submittedName>
</protein>
<sequence>MATDPDSQTFDCIIVGAGVAGCVLASRISTSRPDLRILLVEAGVEKDDRTSGAMAFTGGFDSDIEWNYRSVPQERKFGGDTVCLTSGKIVGGGSAVNYQVFTRGPAVDYNQWADIVRDERWSWDALLPYFKKVETWFPSAEMMDRGIVPSESHGSSGPIKVSHATNSGKPRNYPLREKTRRFLELLGHRQASDINAGSPLGYSEAFNSTYGGLRSFANSYPLGSNVILWTKSTVENVIMKGKTAEGVIISRSTGDGSERVRVEAGREVILAAGAHGSAKILLLSGIGPAVELDRHNIKPVEELPVGRNYVDHPHIFTYWTVTDDTATMGDGEMQASEVDWLAGLPYDWISFAPADGETLELARKLLSPTDFARYSARGKMQVESFIVYATVDTSARKQLLQGWPGRRVISLMHILVDPVSRGTLTLRSSDPMDPPVLDPKVLASPIDRSALYKSVQASAQAIQAVDGLNAVEFGIDDAIRDDWSNESIDIRANRSGGTVFHTSGTCAMGEVVDTECRVFGIDGLRVVDSGVIPIPLAAHYQAPTYGIAERAADMILSSLA</sequence>
<evidence type="ECO:0000313" key="8">
    <source>
        <dbReference type="Proteomes" id="UP000247233"/>
    </source>
</evidence>
<feature type="domain" description="Glucose-methanol-choline oxidoreductase N-terminal" evidence="6">
    <location>
        <begin position="87"/>
        <end position="110"/>
    </location>
</feature>
<gene>
    <name evidence="7" type="ORF">BO70DRAFT_334675</name>
</gene>
<feature type="region of interest" description="Disordered" evidence="5">
    <location>
        <begin position="150"/>
        <end position="173"/>
    </location>
</feature>
<comment type="similarity">
    <text evidence="1 4">Belongs to the GMC oxidoreductase family.</text>
</comment>
<dbReference type="GO" id="GO:0050660">
    <property type="term" value="F:flavin adenine dinucleotide binding"/>
    <property type="evidence" value="ECO:0007669"/>
    <property type="project" value="InterPro"/>
</dbReference>
<dbReference type="Pfam" id="PF05199">
    <property type="entry name" value="GMC_oxred_C"/>
    <property type="match status" value="1"/>
</dbReference>
<dbReference type="OrthoDB" id="269227at2759"/>
<dbReference type="InterPro" id="IPR007867">
    <property type="entry name" value="GMC_OxRtase_C"/>
</dbReference>
<dbReference type="Gene3D" id="3.30.560.10">
    <property type="entry name" value="Glucose Oxidase, domain 3"/>
    <property type="match status" value="1"/>
</dbReference>
<keyword evidence="3 4" id="KW-0274">FAD</keyword>
<evidence type="ECO:0000256" key="2">
    <source>
        <dbReference type="PIRSR" id="PIRSR000137-1"/>
    </source>
</evidence>
<dbReference type="InterPro" id="IPR000172">
    <property type="entry name" value="GMC_OxRdtase_N"/>
</dbReference>
<dbReference type="SUPFAM" id="SSF54373">
    <property type="entry name" value="FAD-linked reductases, C-terminal domain"/>
    <property type="match status" value="1"/>
</dbReference>
<feature type="binding site" evidence="3">
    <location>
        <begin position="97"/>
        <end position="100"/>
    </location>
    <ligand>
        <name>FAD</name>
        <dbReference type="ChEBI" id="CHEBI:57692"/>
    </ligand>
</feature>
<accession>A0A317WE74</accession>
<evidence type="ECO:0000256" key="4">
    <source>
        <dbReference type="RuleBase" id="RU003968"/>
    </source>
</evidence>
<dbReference type="Gene3D" id="3.50.50.60">
    <property type="entry name" value="FAD/NAD(P)-binding domain"/>
    <property type="match status" value="1"/>
</dbReference>
<dbReference type="GeneID" id="37063264"/>
<organism evidence="7 8">
    <name type="scientific">Aspergillus heteromorphus CBS 117.55</name>
    <dbReference type="NCBI Taxonomy" id="1448321"/>
    <lineage>
        <taxon>Eukaryota</taxon>
        <taxon>Fungi</taxon>
        <taxon>Dikarya</taxon>
        <taxon>Ascomycota</taxon>
        <taxon>Pezizomycotina</taxon>
        <taxon>Eurotiomycetes</taxon>
        <taxon>Eurotiomycetidae</taxon>
        <taxon>Eurotiales</taxon>
        <taxon>Aspergillaceae</taxon>
        <taxon>Aspergillus</taxon>
        <taxon>Aspergillus subgen. Circumdati</taxon>
    </lineage>
</organism>
<dbReference type="VEuPathDB" id="FungiDB:BO70DRAFT_334675"/>
<feature type="binding site" evidence="3">
    <location>
        <position position="234"/>
    </location>
    <ligand>
        <name>FAD</name>
        <dbReference type="ChEBI" id="CHEBI:57692"/>
    </ligand>
</feature>
<keyword evidence="8" id="KW-1185">Reference proteome</keyword>
<reference evidence="7 8" key="1">
    <citation type="submission" date="2016-12" db="EMBL/GenBank/DDBJ databases">
        <title>The genomes of Aspergillus section Nigri reveals drivers in fungal speciation.</title>
        <authorList>
            <consortium name="DOE Joint Genome Institute"/>
            <person name="Vesth T.C."/>
            <person name="Nybo J."/>
            <person name="Theobald S."/>
            <person name="Brandl J."/>
            <person name="Frisvad J.C."/>
            <person name="Nielsen K.F."/>
            <person name="Lyhne E.K."/>
            <person name="Kogle M.E."/>
            <person name="Kuo A."/>
            <person name="Riley R."/>
            <person name="Clum A."/>
            <person name="Nolan M."/>
            <person name="Lipzen A."/>
            <person name="Salamov A."/>
            <person name="Henrissat B."/>
            <person name="Wiebenga A."/>
            <person name="De Vries R.P."/>
            <person name="Grigoriev I.V."/>
            <person name="Mortensen U.H."/>
            <person name="Andersen M.R."/>
            <person name="Baker S.E."/>
        </authorList>
    </citation>
    <scope>NUCLEOTIDE SEQUENCE [LARGE SCALE GENOMIC DNA]</scope>
    <source>
        <strain evidence="7 8">CBS 117.55</strain>
    </source>
</reference>
<evidence type="ECO:0000259" key="6">
    <source>
        <dbReference type="PROSITE" id="PS00623"/>
    </source>
</evidence>
<dbReference type="AlphaFoldDB" id="A0A317WE74"/>
<dbReference type="PROSITE" id="PS00623">
    <property type="entry name" value="GMC_OXRED_1"/>
    <property type="match status" value="1"/>
</dbReference>
<comment type="caution">
    <text evidence="7">The sequence shown here is derived from an EMBL/GenBank/DDBJ whole genome shotgun (WGS) entry which is preliminary data.</text>
</comment>
<dbReference type="SUPFAM" id="SSF51905">
    <property type="entry name" value="FAD/NAD(P)-binding domain"/>
    <property type="match status" value="1"/>
</dbReference>
<dbReference type="RefSeq" id="XP_025400128.1">
    <property type="nucleotide sequence ID" value="XM_025541027.1"/>
</dbReference>
<dbReference type="InterPro" id="IPR036188">
    <property type="entry name" value="FAD/NAD-bd_sf"/>
</dbReference>
<dbReference type="InterPro" id="IPR012132">
    <property type="entry name" value="GMC_OxRdtase"/>
</dbReference>
<feature type="active site" description="Proton acceptor" evidence="2">
    <location>
        <position position="539"/>
    </location>
</feature>
<name>A0A317WE74_9EURO</name>
<dbReference type="EMBL" id="MSFL01000009">
    <property type="protein sequence ID" value="PWY84786.1"/>
    <property type="molecule type" value="Genomic_DNA"/>
</dbReference>
<dbReference type="Proteomes" id="UP000247233">
    <property type="component" value="Unassembled WGS sequence"/>
</dbReference>
<comment type="cofactor">
    <cofactor evidence="3">
        <name>FAD</name>
        <dbReference type="ChEBI" id="CHEBI:57692"/>
    </cofactor>
</comment>
<evidence type="ECO:0000256" key="1">
    <source>
        <dbReference type="ARBA" id="ARBA00010790"/>
    </source>
</evidence>
<dbReference type="PANTHER" id="PTHR11552">
    <property type="entry name" value="GLUCOSE-METHANOL-CHOLINE GMC OXIDOREDUCTASE"/>
    <property type="match status" value="1"/>
</dbReference>
<evidence type="ECO:0000256" key="5">
    <source>
        <dbReference type="SAM" id="MobiDB-lite"/>
    </source>
</evidence>
<evidence type="ECO:0000256" key="3">
    <source>
        <dbReference type="PIRSR" id="PIRSR000137-2"/>
    </source>
</evidence>
<proteinExistence type="inferred from homology"/>
<evidence type="ECO:0000313" key="7">
    <source>
        <dbReference type="EMBL" id="PWY84786.1"/>
    </source>
</evidence>
<dbReference type="GO" id="GO:0016614">
    <property type="term" value="F:oxidoreductase activity, acting on CH-OH group of donors"/>
    <property type="evidence" value="ECO:0007669"/>
    <property type="project" value="InterPro"/>
</dbReference>
<feature type="active site" description="Proton donor" evidence="2">
    <location>
        <position position="501"/>
    </location>
</feature>
<keyword evidence="4" id="KW-0285">Flavoprotein</keyword>
<dbReference type="Pfam" id="PF00732">
    <property type="entry name" value="GMC_oxred_N"/>
    <property type="match status" value="1"/>
</dbReference>